<dbReference type="KEGG" id="moc:BB934_35415"/>
<gene>
    <name evidence="1" type="ORF">BB934_35415</name>
</gene>
<geneLocation type="plasmid" evidence="1">
    <name>unnamed3</name>
</geneLocation>
<evidence type="ECO:0008006" key="2">
    <source>
        <dbReference type="Google" id="ProtNLM"/>
    </source>
</evidence>
<sequence length="70" mass="8099">MPDAKRAERVQRFRKSRRERGDKEMNVWVPGLLSTAIDEAVESGRFKSREAVITYALEAMFAQKDRNVVT</sequence>
<name>A0A1B2EUA0_9HYPH</name>
<evidence type="ECO:0000313" key="1">
    <source>
        <dbReference type="EMBL" id="ANY83549.1"/>
    </source>
</evidence>
<dbReference type="AlphaFoldDB" id="A0A1B2EUA0"/>
<proteinExistence type="predicted"/>
<organism evidence="1">
    <name type="scientific">Microvirga ossetica</name>
    <dbReference type="NCBI Taxonomy" id="1882682"/>
    <lineage>
        <taxon>Bacteria</taxon>
        <taxon>Pseudomonadati</taxon>
        <taxon>Pseudomonadota</taxon>
        <taxon>Alphaproteobacteria</taxon>
        <taxon>Hyphomicrobiales</taxon>
        <taxon>Methylobacteriaceae</taxon>
        <taxon>Microvirga</taxon>
    </lineage>
</organism>
<dbReference type="EMBL" id="CP016618">
    <property type="protein sequence ID" value="ANY83549.1"/>
    <property type="molecule type" value="Genomic_DNA"/>
</dbReference>
<reference evidence="1" key="1">
    <citation type="submission" date="2016-07" db="EMBL/GenBank/DDBJ databases">
        <title>Microvirga ossetica sp. nov. a new species of rhizobia isolated from root nodules of the legume species Vicia alpestris Steven originated from North Ossetia region in the Caucasus.</title>
        <authorList>
            <person name="Safronova V.I."/>
            <person name="Kuznetsova I.G."/>
            <person name="Sazanova A.L."/>
            <person name="Belimov A."/>
            <person name="Andronov E."/>
            <person name="Osledkin Y.S."/>
            <person name="Onishchuk O.P."/>
            <person name="Kurchak O.N."/>
            <person name="Shaposhnikov A.I."/>
            <person name="Willems A."/>
            <person name="Tikhonovich I.A."/>
        </authorList>
    </citation>
    <scope>NUCLEOTIDE SEQUENCE [LARGE SCALE GENOMIC DNA]</scope>
    <source>
        <strain evidence="1">V5/3M</strain>
        <plasmid evidence="1">unnamed3</plasmid>
    </source>
</reference>
<accession>A0A1B2EUA0</accession>
<protein>
    <recommendedName>
        <fullName evidence="2">Ribbon-helix-helix protein CopG domain-containing protein</fullName>
    </recommendedName>
</protein>
<keyword evidence="1" id="KW-0614">Plasmid</keyword>